<dbReference type="InterPro" id="IPR049152">
    <property type="entry name" value="EFR3-like_ARM"/>
</dbReference>
<dbReference type="PANTHER" id="PTHR12444:SF8">
    <property type="entry name" value="PROTEIN EFR3 HOMOLOG CMP44E"/>
    <property type="match status" value="1"/>
</dbReference>
<dbReference type="AlphaFoldDB" id="A0A914HAH0"/>
<dbReference type="PANTHER" id="PTHR12444">
    <property type="entry name" value="PROTEIN EFR3 HOMOLOG CMP44E"/>
    <property type="match status" value="1"/>
</dbReference>
<sequence length="456" mass="51304">MIFSNEKGSRPNLSREFGILEPGMGACFSRRRWRKAAFPPRDGIADAISGTKKHKDSESLKKDKKLRKLIEYSGAHPEEISGIGAYLIQHLNRDLDKKNYTRVEVAVNIIDLLLESCRRAPSWTVLVDNCLQMVKHLVCADGDEPHYRLETMGINLFVRHADLHREAESMCQMYNQLTPKFMCIMAPANADMRRLGGFNAIKAVSFNALQLIPKSSNSQWGAEMLTKIILSFLSELLEEPKDNGDVEANEEILSIVDSQIDFGSLYVDFVRDLIEKSRVKNGQLNFVIGAILKYFTMTDNWNSPNEFATTFFFSIFAGCSEVKIEIFLQCLIKHIECAQKSVSTNELVGMANVLTNFAPLATQHCNGNDGQKMMNSMQKQIFMATLELVQYSMELKETRKDRALISEYQDKLLDAMNKIASGLPDSAKLQAFISSGSPMPIIIAGKPFFNAPPIEM</sequence>
<reference evidence="2" key="1">
    <citation type="submission" date="2022-11" db="UniProtKB">
        <authorList>
            <consortium name="WormBaseParasite"/>
        </authorList>
    </citation>
    <scope>IDENTIFICATION</scope>
</reference>
<dbReference type="Pfam" id="PF21052">
    <property type="entry name" value="EFR3_ARM"/>
    <property type="match status" value="1"/>
</dbReference>
<evidence type="ECO:0000313" key="1">
    <source>
        <dbReference type="Proteomes" id="UP000887572"/>
    </source>
</evidence>
<organism evidence="1 2">
    <name type="scientific">Globodera rostochiensis</name>
    <name type="common">Golden nematode worm</name>
    <name type="synonym">Heterodera rostochiensis</name>
    <dbReference type="NCBI Taxonomy" id="31243"/>
    <lineage>
        <taxon>Eukaryota</taxon>
        <taxon>Metazoa</taxon>
        <taxon>Ecdysozoa</taxon>
        <taxon>Nematoda</taxon>
        <taxon>Chromadorea</taxon>
        <taxon>Rhabditida</taxon>
        <taxon>Tylenchina</taxon>
        <taxon>Tylenchomorpha</taxon>
        <taxon>Tylenchoidea</taxon>
        <taxon>Heteroderidae</taxon>
        <taxon>Heteroderinae</taxon>
        <taxon>Globodera</taxon>
    </lineage>
</organism>
<evidence type="ECO:0000313" key="2">
    <source>
        <dbReference type="WBParaSite" id="Gr19_v10_g15296.t1"/>
    </source>
</evidence>
<name>A0A914HAH0_GLORO</name>
<accession>A0A914HAH0</accession>
<proteinExistence type="predicted"/>
<dbReference type="InterPro" id="IPR051851">
    <property type="entry name" value="EFR3_Homologs"/>
</dbReference>
<protein>
    <submittedName>
        <fullName evidence="2">Uncharacterized protein</fullName>
    </submittedName>
</protein>
<keyword evidence="1" id="KW-1185">Reference proteome</keyword>
<dbReference type="Proteomes" id="UP000887572">
    <property type="component" value="Unplaced"/>
</dbReference>
<dbReference type="GO" id="GO:0072659">
    <property type="term" value="P:protein localization to plasma membrane"/>
    <property type="evidence" value="ECO:0007669"/>
    <property type="project" value="TreeGrafter"/>
</dbReference>
<dbReference type="WBParaSite" id="Gr19_v10_g15296.t1">
    <property type="protein sequence ID" value="Gr19_v10_g15296.t1"/>
    <property type="gene ID" value="Gr19_v10_g15296"/>
</dbReference>
<dbReference type="GO" id="GO:0005886">
    <property type="term" value="C:plasma membrane"/>
    <property type="evidence" value="ECO:0007669"/>
    <property type="project" value="TreeGrafter"/>
</dbReference>